<protein>
    <recommendedName>
        <fullName evidence="4">Ribosome hibernation promoting factor</fullName>
    </recommendedName>
    <alternativeName>
        <fullName evidence="5">Hibernation factor HPF</fullName>
    </alternativeName>
</protein>
<evidence type="ECO:0000256" key="4">
    <source>
        <dbReference type="ARBA" id="ARBA00041148"/>
    </source>
</evidence>
<comment type="subunit">
    <text evidence="3">Associates exclusively with 100S ribosomes, which are dimers of 70S ribosomes.</text>
</comment>
<dbReference type="RefSeq" id="WP_055103386.1">
    <property type="nucleotide sequence ID" value="NZ_LLWH01000176.1"/>
</dbReference>
<comment type="caution">
    <text evidence="7">The sequence shown here is derived from an EMBL/GenBank/DDBJ whole genome shotgun (WGS) entry which is preliminary data.</text>
</comment>
<dbReference type="OrthoDB" id="9795980at2"/>
<dbReference type="PANTHER" id="PTHR33231">
    <property type="entry name" value="30S RIBOSOMAL PROTEIN"/>
    <property type="match status" value="1"/>
</dbReference>
<keyword evidence="8" id="KW-1185">Reference proteome</keyword>
<comment type="similarity">
    <text evidence="2">Belongs to the HPF/YfiA ribosome-associated protein family. Short HPF subfamily.</text>
</comment>
<dbReference type="GO" id="GO:0045900">
    <property type="term" value="P:negative regulation of translational elongation"/>
    <property type="evidence" value="ECO:0007669"/>
    <property type="project" value="TreeGrafter"/>
</dbReference>
<dbReference type="EMBL" id="LLWH01000176">
    <property type="protein sequence ID" value="KQB53076.1"/>
    <property type="molecule type" value="Genomic_DNA"/>
</dbReference>
<dbReference type="PANTHER" id="PTHR33231:SF1">
    <property type="entry name" value="30S RIBOSOMAL PROTEIN"/>
    <property type="match status" value="1"/>
</dbReference>
<evidence type="ECO:0000256" key="6">
    <source>
        <dbReference type="ARBA" id="ARBA00055287"/>
    </source>
</evidence>
<dbReference type="InterPro" id="IPR050574">
    <property type="entry name" value="HPF/YfiA_ribosome-assoc"/>
</dbReference>
<dbReference type="STRING" id="1563157.AQS70_02530"/>
<dbReference type="NCBIfam" id="TIGR00741">
    <property type="entry name" value="yfiA"/>
    <property type="match status" value="1"/>
</dbReference>
<evidence type="ECO:0000256" key="2">
    <source>
        <dbReference type="ARBA" id="ARBA00038434"/>
    </source>
</evidence>
<reference evidence="7 8" key="1">
    <citation type="submission" date="2015-10" db="EMBL/GenBank/DDBJ databases">
        <title>Pseudomonas helleri sp. nov. and Pseudomonas weihenstephanensis sp. nov., isolated from raw cows milk.</title>
        <authorList>
            <person name="Von Neubeck M."/>
            <person name="Huptas C."/>
            <person name="Wenning M."/>
            <person name="Scherer S."/>
        </authorList>
    </citation>
    <scope>NUCLEOTIDE SEQUENCE [LARGE SCALE GENOMIC DNA]</scope>
    <source>
        <strain evidence="7 8">BSTT44</strain>
    </source>
</reference>
<evidence type="ECO:0000313" key="8">
    <source>
        <dbReference type="Proteomes" id="UP000050342"/>
    </source>
</evidence>
<dbReference type="GO" id="GO:0043024">
    <property type="term" value="F:ribosomal small subunit binding"/>
    <property type="evidence" value="ECO:0007669"/>
    <property type="project" value="TreeGrafter"/>
</dbReference>
<gene>
    <name evidence="7" type="ORF">AQS70_02530</name>
</gene>
<dbReference type="InterPro" id="IPR036567">
    <property type="entry name" value="RHF-like"/>
</dbReference>
<evidence type="ECO:0000313" key="7">
    <source>
        <dbReference type="EMBL" id="KQB53076.1"/>
    </source>
</evidence>
<proteinExistence type="inferred from homology"/>
<organism evidence="7 8">
    <name type="scientific">Pseudomonas endophytica</name>
    <dbReference type="NCBI Taxonomy" id="1563157"/>
    <lineage>
        <taxon>Bacteria</taxon>
        <taxon>Pseudomonadati</taxon>
        <taxon>Pseudomonadota</taxon>
        <taxon>Gammaproteobacteria</taxon>
        <taxon>Pseudomonadales</taxon>
        <taxon>Pseudomonadaceae</taxon>
        <taxon>Pseudomonas</taxon>
    </lineage>
</organism>
<name>A0A0N8VSE2_9PSED</name>
<dbReference type="Proteomes" id="UP000050342">
    <property type="component" value="Unassembled WGS sequence"/>
</dbReference>
<sequence length="102" mass="11579">MQVNISGQHLEVTEPLRAYIGEKLDRLERHFDKITNGQVILKVEKDKQKIEATLYIPGGEVVANAEHEDMYAAIDLLADKLDRQLKKHKEKTQSLLQGATGR</sequence>
<dbReference type="InterPro" id="IPR003489">
    <property type="entry name" value="RHF/RaiA"/>
</dbReference>
<dbReference type="SUPFAM" id="SSF69754">
    <property type="entry name" value="Ribosome binding protein Y (YfiA homologue)"/>
    <property type="match status" value="1"/>
</dbReference>
<evidence type="ECO:0000256" key="5">
    <source>
        <dbReference type="ARBA" id="ARBA00041319"/>
    </source>
</evidence>
<evidence type="ECO:0000256" key="3">
    <source>
        <dbReference type="ARBA" id="ARBA00038695"/>
    </source>
</evidence>
<dbReference type="GO" id="GO:0022627">
    <property type="term" value="C:cytosolic small ribosomal subunit"/>
    <property type="evidence" value="ECO:0007669"/>
    <property type="project" value="TreeGrafter"/>
</dbReference>
<comment type="function">
    <text evidence="6">During stationary phase, promotes and stabilizes dimerization of 70S ribosomes by the ribosome modulation factor (RMF), leading to the formation of inactive 100S ribosomes.</text>
</comment>
<dbReference type="Gene3D" id="3.30.160.100">
    <property type="entry name" value="Ribosome hibernation promotion factor-like"/>
    <property type="match status" value="1"/>
</dbReference>
<dbReference type="CDD" id="cd00552">
    <property type="entry name" value="RaiA"/>
    <property type="match status" value="1"/>
</dbReference>
<evidence type="ECO:0000256" key="1">
    <source>
        <dbReference type="ARBA" id="ARBA00022845"/>
    </source>
</evidence>
<keyword evidence="1" id="KW-0810">Translation regulation</keyword>
<dbReference type="Pfam" id="PF02482">
    <property type="entry name" value="Ribosomal_S30AE"/>
    <property type="match status" value="1"/>
</dbReference>
<accession>A0A0N8VSE2</accession>
<dbReference type="AlphaFoldDB" id="A0A0N8VSE2"/>
<dbReference type="FunFam" id="3.30.160.100:FF:000001">
    <property type="entry name" value="Ribosome hibernation promoting factor"/>
    <property type="match status" value="1"/>
</dbReference>